<dbReference type="SMART" id="SM00248">
    <property type="entry name" value="ANK"/>
    <property type="match status" value="6"/>
</dbReference>
<evidence type="ECO:0000259" key="4">
    <source>
        <dbReference type="PROSITE" id="PS50181"/>
    </source>
</evidence>
<dbReference type="EMBL" id="QEAP01000034">
    <property type="protein sequence ID" value="TPX76863.1"/>
    <property type="molecule type" value="Genomic_DNA"/>
</dbReference>
<evidence type="ECO:0000256" key="1">
    <source>
        <dbReference type="ARBA" id="ARBA00022737"/>
    </source>
</evidence>
<dbReference type="InterPro" id="IPR036047">
    <property type="entry name" value="F-box-like_dom_sf"/>
</dbReference>
<dbReference type="PROSITE" id="PS50181">
    <property type="entry name" value="FBOX"/>
    <property type="match status" value="1"/>
</dbReference>
<dbReference type="Proteomes" id="UP000320333">
    <property type="component" value="Unassembled WGS sequence"/>
</dbReference>
<dbReference type="PANTHER" id="PTHR24198:SF165">
    <property type="entry name" value="ANKYRIN REPEAT-CONTAINING PROTEIN-RELATED"/>
    <property type="match status" value="1"/>
</dbReference>
<name>A0A507FKS0_9FUNG</name>
<feature type="compositionally biased region" description="Basic and acidic residues" evidence="3">
    <location>
        <begin position="451"/>
        <end position="461"/>
    </location>
</feature>
<keyword evidence="1" id="KW-0677">Repeat</keyword>
<dbReference type="PANTHER" id="PTHR24198">
    <property type="entry name" value="ANKYRIN REPEAT AND PROTEIN KINASE DOMAIN-CONTAINING PROTEIN"/>
    <property type="match status" value="1"/>
</dbReference>
<comment type="caution">
    <text evidence="5">The sequence shown here is derived from an EMBL/GenBank/DDBJ whole genome shotgun (WGS) entry which is preliminary data.</text>
</comment>
<keyword evidence="2" id="KW-0040">ANK repeat</keyword>
<gene>
    <name evidence="5" type="ORF">CcCBS67573_g01858</name>
</gene>
<dbReference type="OrthoDB" id="2113234at2759"/>
<feature type="region of interest" description="Disordered" evidence="3">
    <location>
        <begin position="421"/>
        <end position="466"/>
    </location>
</feature>
<dbReference type="InterPro" id="IPR036770">
    <property type="entry name" value="Ankyrin_rpt-contain_sf"/>
</dbReference>
<proteinExistence type="predicted"/>
<evidence type="ECO:0000313" key="6">
    <source>
        <dbReference type="Proteomes" id="UP000320333"/>
    </source>
</evidence>
<organism evidence="5 6">
    <name type="scientific">Chytriomyces confervae</name>
    <dbReference type="NCBI Taxonomy" id="246404"/>
    <lineage>
        <taxon>Eukaryota</taxon>
        <taxon>Fungi</taxon>
        <taxon>Fungi incertae sedis</taxon>
        <taxon>Chytridiomycota</taxon>
        <taxon>Chytridiomycota incertae sedis</taxon>
        <taxon>Chytridiomycetes</taxon>
        <taxon>Chytridiales</taxon>
        <taxon>Chytriomycetaceae</taxon>
        <taxon>Chytriomyces</taxon>
    </lineage>
</organism>
<dbReference type="SUPFAM" id="SSF81383">
    <property type="entry name" value="F-box domain"/>
    <property type="match status" value="1"/>
</dbReference>
<dbReference type="SUPFAM" id="SSF48403">
    <property type="entry name" value="Ankyrin repeat"/>
    <property type="match status" value="2"/>
</dbReference>
<sequence>MDTEPATAHRSAVAQMADLSLKLAQVKINDADRDTSRDLRTWAENSWAVLLEFAAVAGNQSIHKDDSNIHQAALRLFLALSLALNLDHKAFVNADLLSSIKDLCNIASTITDQRPRKAVGHRISSILNDANNKSLPQRATLDALVQSCSPQDLANLPQPETLVAAVLLGNTQLIALLLPLPSTTPQFILNAIHQAVNANQSAALQLLLDSAQCPKLESKTLHILLQTSVRKSQLSTTRDILARGPLGLIFDAIGFEHIIFLCYHSVGIETAQMLEFLLSKDIHKITRRDPQARLEPLEQELPIIWNASSVALACMGQRSLRIDRLSRKDALGLAMSRAALCGNLWCLRVLVEHGVDPKWRRGVPVRMAALGSHTECVDYLQGAAAGTNHGKWYRGFREALASCTGKDSMSIVNTVAEVGTSAGDHRGNMIGRLSVSSNRRARDAATSSSRPKQEISADEKPLVQNGGEGEMIAMGEFRGESPASGAGLSVQPIGASPPPILPTTVHPRETSAPTKSYPVDNNFSHTIPSVASVVAKSPIAVTTSALTYTPSIVETPISTTSALIPMPMDTRPSTDGLSLPRPMKQVEFKELEYTRPTRAYDRQMSQMSSASVGNISLHTPDLIRLSNATPDSMVASIRTEESYVSAYGSGRSGSIAVLKVREYSTTLMSLPDSVLYEIVFYLKKDDLAFFTSTCRRLSQVCLSVDFMASYVVHSLGAFKALVNVFHSPESNERMHLLTSVMSRIPTSMAPDLVTNCIETNEPQIIPLLFSRGGTALPLLLPFYILKAVEMRDVDCLNVFLTHPNADVDSSGALVAAMSHGDGAVVDALLQAGANVKVNECAALRSLCAMQSNSTVQDMTRSFTGASELTTDMLRGGVNRANLAGKLILAGSDVSARNYEAFKSAAKVGDEELLRVLLKEVLTSIPVAVGSGTVRPVRTSSAGLKEQAQRLLFAEIYMTVSRYGHHECVKLLLSEPRTYVGGEIGLNQVVIPAVLEAVRSGWVGVVKAVASSALWLDIIKSVGGDVLLDTASRYKYAHDPSLPEQVNERKQFECPIIQIDGDIVIPHSAAMVEAMLAGVAGNTAARFTAFETTIMKKGIDCYAFLSGVVKLNERSSPFQGIKDSLLVHSAWLGHETVMDAVVSILQPDLAGVAGESALMAATMMGHTKIVASLFSGGVQFDRVSEIAFHIATDRGHKETVKYLTVMRDVRVKMAKDAVAKREKEAKDVEERKKRPSIAEQTTPAVVVAAVETLVQIPESDTV</sequence>
<feature type="region of interest" description="Disordered" evidence="3">
    <location>
        <begin position="478"/>
        <end position="519"/>
    </location>
</feature>
<dbReference type="InterPro" id="IPR002110">
    <property type="entry name" value="Ankyrin_rpt"/>
</dbReference>
<evidence type="ECO:0000256" key="2">
    <source>
        <dbReference type="ARBA" id="ARBA00023043"/>
    </source>
</evidence>
<feature type="domain" description="F-box" evidence="4">
    <location>
        <begin position="664"/>
        <end position="700"/>
    </location>
</feature>
<evidence type="ECO:0000313" key="5">
    <source>
        <dbReference type="EMBL" id="TPX76863.1"/>
    </source>
</evidence>
<dbReference type="InterPro" id="IPR001810">
    <property type="entry name" value="F-box_dom"/>
</dbReference>
<keyword evidence="6" id="KW-1185">Reference proteome</keyword>
<dbReference type="AlphaFoldDB" id="A0A507FKS0"/>
<evidence type="ECO:0000256" key="3">
    <source>
        <dbReference type="SAM" id="MobiDB-lite"/>
    </source>
</evidence>
<protein>
    <recommendedName>
        <fullName evidence="4">F-box domain-containing protein</fullName>
    </recommendedName>
</protein>
<accession>A0A507FKS0</accession>
<dbReference type="Gene3D" id="1.25.40.20">
    <property type="entry name" value="Ankyrin repeat-containing domain"/>
    <property type="match status" value="3"/>
</dbReference>
<reference evidence="5 6" key="1">
    <citation type="journal article" date="2019" name="Sci. Rep.">
        <title>Comparative genomics of chytrid fungi reveal insights into the obligate biotrophic and pathogenic lifestyle of Synchytrium endobioticum.</title>
        <authorList>
            <person name="van de Vossenberg B.T.L.H."/>
            <person name="Warris S."/>
            <person name="Nguyen H.D.T."/>
            <person name="van Gent-Pelzer M.P.E."/>
            <person name="Joly D.L."/>
            <person name="van de Geest H.C."/>
            <person name="Bonants P.J.M."/>
            <person name="Smith D.S."/>
            <person name="Levesque C.A."/>
            <person name="van der Lee T.A.J."/>
        </authorList>
    </citation>
    <scope>NUCLEOTIDE SEQUENCE [LARGE SCALE GENOMIC DNA]</scope>
    <source>
        <strain evidence="5 6">CBS 675.73</strain>
    </source>
</reference>